<proteinExistence type="predicted"/>
<reference evidence="3 4" key="2">
    <citation type="submission" date="2024-05" db="EMBL/GenBank/DDBJ databases">
        <authorList>
            <person name="Chen Y."/>
            <person name="Shah S."/>
            <person name="Dougan E. K."/>
            <person name="Thang M."/>
            <person name="Chan C."/>
        </authorList>
    </citation>
    <scope>NUCLEOTIDE SEQUENCE [LARGE SCALE GENOMIC DNA]</scope>
</reference>
<accession>A0A9P1BZP8</accession>
<keyword evidence="4" id="KW-1185">Reference proteome</keyword>
<sequence length="83" mass="8651">MIHAGDAANSMLWVLASAQSLGNLLLPPLAVTALAVSACAGLGLSFWPSVAFLVVHQCHGVSCRLVGAVSPGWWPRYVLSHPC</sequence>
<name>A0A9P1BZP8_9DINO</name>
<feature type="transmembrane region" description="Helical" evidence="1">
    <location>
        <begin position="29"/>
        <end position="55"/>
    </location>
</feature>
<keyword evidence="1" id="KW-0472">Membrane</keyword>
<dbReference type="EMBL" id="CAMXCT020000745">
    <property type="protein sequence ID" value="CAL1136132.1"/>
    <property type="molecule type" value="Genomic_DNA"/>
</dbReference>
<evidence type="ECO:0000313" key="4">
    <source>
        <dbReference type="Proteomes" id="UP001152797"/>
    </source>
</evidence>
<protein>
    <submittedName>
        <fullName evidence="2">Uncharacterized protein</fullName>
    </submittedName>
</protein>
<reference evidence="2" key="1">
    <citation type="submission" date="2022-10" db="EMBL/GenBank/DDBJ databases">
        <authorList>
            <person name="Chen Y."/>
            <person name="Dougan E. K."/>
            <person name="Chan C."/>
            <person name="Rhodes N."/>
            <person name="Thang M."/>
        </authorList>
    </citation>
    <scope>NUCLEOTIDE SEQUENCE</scope>
</reference>
<gene>
    <name evidence="2" type="ORF">C1SCF055_LOCUS10421</name>
</gene>
<dbReference type="AlphaFoldDB" id="A0A9P1BZP8"/>
<dbReference type="EMBL" id="CAMXCT010000745">
    <property type="protein sequence ID" value="CAI3982757.1"/>
    <property type="molecule type" value="Genomic_DNA"/>
</dbReference>
<evidence type="ECO:0000256" key="1">
    <source>
        <dbReference type="SAM" id="Phobius"/>
    </source>
</evidence>
<comment type="caution">
    <text evidence="2">The sequence shown here is derived from an EMBL/GenBank/DDBJ whole genome shotgun (WGS) entry which is preliminary data.</text>
</comment>
<keyword evidence="1" id="KW-1133">Transmembrane helix</keyword>
<organism evidence="2">
    <name type="scientific">Cladocopium goreaui</name>
    <dbReference type="NCBI Taxonomy" id="2562237"/>
    <lineage>
        <taxon>Eukaryota</taxon>
        <taxon>Sar</taxon>
        <taxon>Alveolata</taxon>
        <taxon>Dinophyceae</taxon>
        <taxon>Suessiales</taxon>
        <taxon>Symbiodiniaceae</taxon>
        <taxon>Cladocopium</taxon>
    </lineage>
</organism>
<dbReference type="EMBL" id="CAMXCT030000745">
    <property type="protein sequence ID" value="CAL4770069.1"/>
    <property type="molecule type" value="Genomic_DNA"/>
</dbReference>
<evidence type="ECO:0000313" key="2">
    <source>
        <dbReference type="EMBL" id="CAI3982757.1"/>
    </source>
</evidence>
<dbReference type="Proteomes" id="UP001152797">
    <property type="component" value="Unassembled WGS sequence"/>
</dbReference>
<keyword evidence="1" id="KW-0812">Transmembrane</keyword>
<evidence type="ECO:0000313" key="3">
    <source>
        <dbReference type="EMBL" id="CAL4770069.1"/>
    </source>
</evidence>